<evidence type="ECO:0000313" key="8">
    <source>
        <dbReference type="EMBL" id="CZS95494.1"/>
    </source>
</evidence>
<dbReference type="PROSITE" id="PS00463">
    <property type="entry name" value="ZN2_CY6_FUNGAL_1"/>
    <property type="match status" value="1"/>
</dbReference>
<keyword evidence="9" id="KW-1185">Reference proteome</keyword>
<gene>
    <name evidence="8" type="ORF">RAG0_05109</name>
</gene>
<feature type="domain" description="Zn(2)-C6 fungal-type" evidence="7">
    <location>
        <begin position="40"/>
        <end position="68"/>
    </location>
</feature>
<protein>
    <recommendedName>
        <fullName evidence="7">Zn(2)-C6 fungal-type domain-containing protein</fullName>
    </recommendedName>
</protein>
<dbReference type="GO" id="GO:0008270">
    <property type="term" value="F:zinc ion binding"/>
    <property type="evidence" value="ECO:0007669"/>
    <property type="project" value="InterPro"/>
</dbReference>
<organism evidence="8 9">
    <name type="scientific">Rhynchosporium agropyri</name>
    <dbReference type="NCBI Taxonomy" id="914238"/>
    <lineage>
        <taxon>Eukaryota</taxon>
        <taxon>Fungi</taxon>
        <taxon>Dikarya</taxon>
        <taxon>Ascomycota</taxon>
        <taxon>Pezizomycotina</taxon>
        <taxon>Leotiomycetes</taxon>
        <taxon>Helotiales</taxon>
        <taxon>Ploettnerulaceae</taxon>
        <taxon>Rhynchosporium</taxon>
    </lineage>
</organism>
<dbReference type="EMBL" id="FJUX01000022">
    <property type="protein sequence ID" value="CZS95494.1"/>
    <property type="molecule type" value="Genomic_DNA"/>
</dbReference>
<dbReference type="Pfam" id="PF00172">
    <property type="entry name" value="Zn_clus"/>
    <property type="match status" value="1"/>
</dbReference>
<dbReference type="InterPro" id="IPR001138">
    <property type="entry name" value="Zn2Cys6_DnaBD"/>
</dbReference>
<keyword evidence="1" id="KW-0479">Metal-binding</keyword>
<evidence type="ECO:0000256" key="4">
    <source>
        <dbReference type="ARBA" id="ARBA00023125"/>
    </source>
</evidence>
<keyword evidence="5" id="KW-0804">Transcription</keyword>
<dbReference type="Gene3D" id="4.10.240.10">
    <property type="entry name" value="Zn(2)-C6 fungal-type DNA-binding domain"/>
    <property type="match status" value="1"/>
</dbReference>
<dbReference type="InterPro" id="IPR036864">
    <property type="entry name" value="Zn2-C6_fun-type_DNA-bd_sf"/>
</dbReference>
<dbReference type="SUPFAM" id="SSF57701">
    <property type="entry name" value="Zn2/Cys6 DNA-binding domain"/>
    <property type="match status" value="1"/>
</dbReference>
<dbReference type="PANTHER" id="PTHR36206">
    <property type="entry name" value="ASPERCRYPTIN BIOSYNTHESIS CLUSTER-SPECIFIC TRANSCRIPTION REGULATOR ATNN-RELATED"/>
    <property type="match status" value="1"/>
</dbReference>
<keyword evidence="2" id="KW-0862">Zinc</keyword>
<sequence length="624" mass="71447">MDTKNYFEILSASSGGNEPPVTRGLTGKKRRTLGPKVRSGCITCKIRRVKCDEGKPGCMRCLKFGQTCDGYEDKRSAKLAELLKKPRPLAPIQNTYITYQQPVNQNFYQNVPHAPTQNYQDVPAQQLQVMQSIQPRPSAAESSTQNASMPIQYLYRAPPRDLFHNDQERLYFQRFCEVSASQLTGCLESDLWSRVVLQASESAPCIRHAVTAIGTLNLKGWRDGNSQRHLRYEKKRLQFAYHEYHSAIVCMRRSTSEGGTDIRTKLLACLLFACFETYHGNRDVATAQVFAGLQAIDEYNTLRSQSPFPHPAIDDEIERIFVVLEIQAIAYQDRRGRELHLERLKRGRAAVEDMPAEFTTLKQARLPMTRIVLRGLHLTMSQREVDLTAHPSIVDLWWISERPTPSPIGPNEDVLTVDPVYALQCNILSEYKRWESAFEPLLRRARGLKGRATFHAASLLRIHYLSGVLCLAATTPHPLYYHRCYTRELTEVVDIAHQLLEDSNQSLLGDSYSLDIGIVMPLIVVGYKYRQRALRRRIIDTFLKVQRREGIWDVDVTGRVMRWVRSVEEVGLPSEEDEMYVPEERVATICRMDTDLVKRESIVGVMHREGGVGEMVYKEEVINW</sequence>
<keyword evidence="4" id="KW-0238">DNA-binding</keyword>
<evidence type="ECO:0000256" key="5">
    <source>
        <dbReference type="ARBA" id="ARBA00023163"/>
    </source>
</evidence>
<dbReference type="Proteomes" id="UP000178912">
    <property type="component" value="Unassembled WGS sequence"/>
</dbReference>
<dbReference type="AlphaFoldDB" id="A0A1E1KFG3"/>
<keyword evidence="3" id="KW-0805">Transcription regulation</keyword>
<dbReference type="PANTHER" id="PTHR36206:SF4">
    <property type="entry name" value="HYPOTHETICAL CONSERVED PROTEIN (EUROFUNG)-RELATED"/>
    <property type="match status" value="1"/>
</dbReference>
<reference evidence="9" key="1">
    <citation type="submission" date="2016-03" db="EMBL/GenBank/DDBJ databases">
        <authorList>
            <person name="Guldener U."/>
        </authorList>
    </citation>
    <scope>NUCLEOTIDE SEQUENCE [LARGE SCALE GENOMIC DNA]</scope>
    <source>
        <strain evidence="9">04CH-RAC-A.6.1</strain>
    </source>
</reference>
<evidence type="ECO:0000259" key="7">
    <source>
        <dbReference type="PROSITE" id="PS50048"/>
    </source>
</evidence>
<evidence type="ECO:0000256" key="2">
    <source>
        <dbReference type="ARBA" id="ARBA00022833"/>
    </source>
</evidence>
<evidence type="ECO:0000313" key="9">
    <source>
        <dbReference type="Proteomes" id="UP000178912"/>
    </source>
</evidence>
<dbReference type="GO" id="GO:0003677">
    <property type="term" value="F:DNA binding"/>
    <property type="evidence" value="ECO:0007669"/>
    <property type="project" value="UniProtKB-KW"/>
</dbReference>
<dbReference type="SMART" id="SM00066">
    <property type="entry name" value="GAL4"/>
    <property type="match status" value="1"/>
</dbReference>
<evidence type="ECO:0000256" key="6">
    <source>
        <dbReference type="ARBA" id="ARBA00023242"/>
    </source>
</evidence>
<proteinExistence type="predicted"/>
<dbReference type="InterPro" id="IPR052360">
    <property type="entry name" value="Transcr_Regulatory_Proteins"/>
</dbReference>
<accession>A0A1E1KFG3</accession>
<dbReference type="CDD" id="cd00067">
    <property type="entry name" value="GAL4"/>
    <property type="match status" value="1"/>
</dbReference>
<dbReference type="PROSITE" id="PS50048">
    <property type="entry name" value="ZN2_CY6_FUNGAL_2"/>
    <property type="match status" value="1"/>
</dbReference>
<keyword evidence="6" id="KW-0539">Nucleus</keyword>
<evidence type="ECO:0000256" key="3">
    <source>
        <dbReference type="ARBA" id="ARBA00023015"/>
    </source>
</evidence>
<name>A0A1E1KFG3_9HELO</name>
<dbReference type="OrthoDB" id="3598904at2759"/>
<evidence type="ECO:0000256" key="1">
    <source>
        <dbReference type="ARBA" id="ARBA00022723"/>
    </source>
</evidence>
<dbReference type="GO" id="GO:0000981">
    <property type="term" value="F:DNA-binding transcription factor activity, RNA polymerase II-specific"/>
    <property type="evidence" value="ECO:0007669"/>
    <property type="project" value="InterPro"/>
</dbReference>